<dbReference type="Proteomes" id="UP000310574">
    <property type="component" value="Unassembled WGS sequence"/>
</dbReference>
<dbReference type="EMBL" id="SSBS01000012">
    <property type="protein sequence ID" value="THF25795.1"/>
    <property type="molecule type" value="Genomic_DNA"/>
</dbReference>
<evidence type="ECO:0000256" key="2">
    <source>
        <dbReference type="ARBA" id="ARBA00023015"/>
    </source>
</evidence>
<feature type="domain" description="HTH lysR-type" evidence="5">
    <location>
        <begin position="1"/>
        <end position="58"/>
    </location>
</feature>
<dbReference type="SUPFAM" id="SSF46785">
    <property type="entry name" value="Winged helix' DNA-binding domain"/>
    <property type="match status" value="1"/>
</dbReference>
<dbReference type="GO" id="GO:0003700">
    <property type="term" value="F:DNA-binding transcription factor activity"/>
    <property type="evidence" value="ECO:0007669"/>
    <property type="project" value="InterPro"/>
</dbReference>
<dbReference type="SUPFAM" id="SSF53850">
    <property type="entry name" value="Periplasmic binding protein-like II"/>
    <property type="match status" value="1"/>
</dbReference>
<keyword evidence="4" id="KW-0804">Transcription</keyword>
<dbReference type="InterPro" id="IPR036390">
    <property type="entry name" value="WH_DNA-bd_sf"/>
</dbReference>
<evidence type="ECO:0000259" key="5">
    <source>
        <dbReference type="PROSITE" id="PS50931"/>
    </source>
</evidence>
<evidence type="ECO:0000313" key="6">
    <source>
        <dbReference type="EMBL" id="THF25795.1"/>
    </source>
</evidence>
<proteinExistence type="inferred from homology"/>
<dbReference type="GO" id="GO:0003677">
    <property type="term" value="F:DNA binding"/>
    <property type="evidence" value="ECO:0007669"/>
    <property type="project" value="UniProtKB-KW"/>
</dbReference>
<dbReference type="CDD" id="cd08414">
    <property type="entry name" value="PBP2_LTTR_aromatics_like"/>
    <property type="match status" value="1"/>
</dbReference>
<protein>
    <submittedName>
        <fullName evidence="6">LysR family transcriptional regulator</fullName>
    </submittedName>
</protein>
<name>A0AAQ2D741_9PSED</name>
<dbReference type="RefSeq" id="WP_136494279.1">
    <property type="nucleotide sequence ID" value="NZ_SSBS01000012.1"/>
</dbReference>
<dbReference type="PANTHER" id="PTHR30346">
    <property type="entry name" value="TRANSCRIPTIONAL DUAL REGULATOR HCAR-RELATED"/>
    <property type="match status" value="1"/>
</dbReference>
<dbReference type="InterPro" id="IPR005119">
    <property type="entry name" value="LysR_subst-bd"/>
</dbReference>
<dbReference type="AlphaFoldDB" id="A0AAQ2D741"/>
<evidence type="ECO:0000256" key="4">
    <source>
        <dbReference type="ARBA" id="ARBA00023163"/>
    </source>
</evidence>
<dbReference type="Gene3D" id="1.10.10.10">
    <property type="entry name" value="Winged helix-like DNA-binding domain superfamily/Winged helix DNA-binding domain"/>
    <property type="match status" value="1"/>
</dbReference>
<comment type="caution">
    <text evidence="6">The sequence shown here is derived from an EMBL/GenBank/DDBJ whole genome shotgun (WGS) entry which is preliminary data.</text>
</comment>
<reference evidence="6 7" key="1">
    <citation type="submission" date="2019-04" db="EMBL/GenBank/DDBJ databases">
        <title>Draft genome sequence of Pseudomonas sp. M7D1 isolated from rhizosphere of plant the flowery desert.</title>
        <authorList>
            <person name="Poblete-Morales M."/>
            <person name="Plaza N."/>
            <person name="Corsini G."/>
            <person name="Silva E."/>
        </authorList>
    </citation>
    <scope>NUCLEOTIDE SEQUENCE [LARGE SCALE GENOMIC DNA]</scope>
    <source>
        <strain evidence="6 7">M7D1</strain>
    </source>
</reference>
<dbReference type="PROSITE" id="PS50931">
    <property type="entry name" value="HTH_LYSR"/>
    <property type="match status" value="1"/>
</dbReference>
<evidence type="ECO:0000256" key="1">
    <source>
        <dbReference type="ARBA" id="ARBA00009437"/>
    </source>
</evidence>
<keyword evidence="2" id="KW-0805">Transcription regulation</keyword>
<accession>A0AAQ2D741</accession>
<dbReference type="Pfam" id="PF00126">
    <property type="entry name" value="HTH_1"/>
    <property type="match status" value="1"/>
</dbReference>
<keyword evidence="3" id="KW-0238">DNA-binding</keyword>
<comment type="similarity">
    <text evidence="1">Belongs to the LysR transcriptional regulatory family.</text>
</comment>
<evidence type="ECO:0000313" key="7">
    <source>
        <dbReference type="Proteomes" id="UP000310574"/>
    </source>
</evidence>
<dbReference type="InterPro" id="IPR036388">
    <property type="entry name" value="WH-like_DNA-bd_sf"/>
</dbReference>
<dbReference type="Pfam" id="PF03466">
    <property type="entry name" value="LysR_substrate"/>
    <property type="match status" value="1"/>
</dbReference>
<dbReference type="GO" id="GO:0032993">
    <property type="term" value="C:protein-DNA complex"/>
    <property type="evidence" value="ECO:0007669"/>
    <property type="project" value="TreeGrafter"/>
</dbReference>
<evidence type="ECO:0000256" key="3">
    <source>
        <dbReference type="ARBA" id="ARBA00023125"/>
    </source>
</evidence>
<organism evidence="6 7">
    <name type="scientific">Pseudomonas atacamensis</name>
    <dbReference type="NCBI Taxonomy" id="2565368"/>
    <lineage>
        <taxon>Bacteria</taxon>
        <taxon>Pseudomonadati</taxon>
        <taxon>Pseudomonadota</taxon>
        <taxon>Gammaproteobacteria</taxon>
        <taxon>Pseudomonadales</taxon>
        <taxon>Pseudomonadaceae</taxon>
        <taxon>Pseudomonas</taxon>
    </lineage>
</organism>
<gene>
    <name evidence="6" type="ORF">E5170_28330</name>
</gene>
<dbReference type="PRINTS" id="PR00039">
    <property type="entry name" value="HTHLYSR"/>
</dbReference>
<sequence>MEIKHLRYFIQVAETLSFNRAAERLNSSQPVVTRVIAQLEHSIGAKLFERTTRRVALTAAGLVLLSEARPLIIYVESVQRNVRHAVAKRSNRFTVGTTPIGMQTVTPVFLRHFNQIYPDAQLEVRELPSQAQIEALLSAEIDLGFILNTVSHPALSSRILRRERMRLAVPDDHPYAHAAANHLKVPLTAFAGDCFIIPSKQAHPAVYEEVIKACDVAGFRPQLKECAENQTCMGLARAGLGVFFFPGKQTDLSDKGLVVLDIVDPVPIIEVAAAWRTDDPSAFLMTFLERSWEDDPLQDHSVI</sequence>
<dbReference type="FunFam" id="1.10.10.10:FF:000001">
    <property type="entry name" value="LysR family transcriptional regulator"/>
    <property type="match status" value="1"/>
</dbReference>
<dbReference type="InterPro" id="IPR000847">
    <property type="entry name" value="LysR_HTH_N"/>
</dbReference>
<dbReference type="Gene3D" id="3.40.190.10">
    <property type="entry name" value="Periplasmic binding protein-like II"/>
    <property type="match status" value="2"/>
</dbReference>
<dbReference type="PANTHER" id="PTHR30346:SF0">
    <property type="entry name" value="HCA OPERON TRANSCRIPTIONAL ACTIVATOR HCAR"/>
    <property type="match status" value="1"/>
</dbReference>